<gene>
    <name evidence="2" type="ORF">MARPO_0012s0138</name>
</gene>
<feature type="domain" description="MULE transposase" evidence="1">
    <location>
        <begin position="77"/>
        <end position="163"/>
    </location>
</feature>
<dbReference type="AlphaFoldDB" id="A0A2R6XJF1"/>
<feature type="non-terminal residue" evidence="2">
    <location>
        <position position="1"/>
    </location>
</feature>
<dbReference type="Proteomes" id="UP000244005">
    <property type="component" value="Unassembled WGS sequence"/>
</dbReference>
<protein>
    <recommendedName>
        <fullName evidence="1">MULE transposase domain-containing protein</fullName>
    </recommendedName>
</protein>
<sequence>GVILTSLLGPTYDDVDALKTACIQHVAAHLYSIIIKQFDYKMDVILLHCGKCTQHPLTRFAFTSNKTVQLTHCFRIVMIMDCSYKTNKLKMLLLHIVSFACTGTTFTWTIAFLNAEAIENSEWVLNVYKSFMVNYLPLAIVIDRKLVLMQAIKITFSVHRTCFIEMDWQTFMTLFSRVMQASTENELQEKLTYFVDAYVDQMSHFKLSYSSHVEGAHSALKQRLQVSTGDIMTVIQRVLQFLAYYCSHQNPPLIYNRQRACETQYLSATRTPLKDYHGTFFNDHNLRYARCKPEPNDECGKQAVMACARSTVYHCLYTWTSIRCYCQCACHKLLADIVNSLGTKYI</sequence>
<dbReference type="InterPro" id="IPR018289">
    <property type="entry name" value="MULE_transposase_dom"/>
</dbReference>
<evidence type="ECO:0000259" key="1">
    <source>
        <dbReference type="Pfam" id="PF10551"/>
    </source>
</evidence>
<dbReference type="OrthoDB" id="3356549at2759"/>
<organism evidence="2 3">
    <name type="scientific">Marchantia polymorpha</name>
    <name type="common">Common liverwort</name>
    <name type="synonym">Marchantia aquatica</name>
    <dbReference type="NCBI Taxonomy" id="3197"/>
    <lineage>
        <taxon>Eukaryota</taxon>
        <taxon>Viridiplantae</taxon>
        <taxon>Streptophyta</taxon>
        <taxon>Embryophyta</taxon>
        <taxon>Marchantiophyta</taxon>
        <taxon>Marchantiopsida</taxon>
        <taxon>Marchantiidae</taxon>
        <taxon>Marchantiales</taxon>
        <taxon>Marchantiaceae</taxon>
        <taxon>Marchantia</taxon>
    </lineage>
</organism>
<dbReference type="Pfam" id="PF10551">
    <property type="entry name" value="MULE"/>
    <property type="match status" value="1"/>
</dbReference>
<dbReference type="PANTHER" id="PTHR47718">
    <property type="entry name" value="OS01G0519700 PROTEIN"/>
    <property type="match status" value="1"/>
</dbReference>
<evidence type="ECO:0000313" key="2">
    <source>
        <dbReference type="EMBL" id="PTQ46209.1"/>
    </source>
</evidence>
<keyword evidence="3" id="KW-1185">Reference proteome</keyword>
<evidence type="ECO:0000313" key="3">
    <source>
        <dbReference type="Proteomes" id="UP000244005"/>
    </source>
</evidence>
<name>A0A2R6XJF1_MARPO</name>
<dbReference type="EMBL" id="KZ772684">
    <property type="protein sequence ID" value="PTQ46209.1"/>
    <property type="molecule type" value="Genomic_DNA"/>
</dbReference>
<accession>A0A2R6XJF1</accession>
<reference evidence="3" key="1">
    <citation type="journal article" date="2017" name="Cell">
        <title>Insights into land plant evolution garnered from the Marchantia polymorpha genome.</title>
        <authorList>
            <person name="Bowman J.L."/>
            <person name="Kohchi T."/>
            <person name="Yamato K.T."/>
            <person name="Jenkins J."/>
            <person name="Shu S."/>
            <person name="Ishizaki K."/>
            <person name="Yamaoka S."/>
            <person name="Nishihama R."/>
            <person name="Nakamura Y."/>
            <person name="Berger F."/>
            <person name="Adam C."/>
            <person name="Aki S.S."/>
            <person name="Althoff F."/>
            <person name="Araki T."/>
            <person name="Arteaga-Vazquez M.A."/>
            <person name="Balasubrmanian S."/>
            <person name="Barry K."/>
            <person name="Bauer D."/>
            <person name="Boehm C.R."/>
            <person name="Briginshaw L."/>
            <person name="Caballero-Perez J."/>
            <person name="Catarino B."/>
            <person name="Chen F."/>
            <person name="Chiyoda S."/>
            <person name="Chovatia M."/>
            <person name="Davies K.M."/>
            <person name="Delmans M."/>
            <person name="Demura T."/>
            <person name="Dierschke T."/>
            <person name="Dolan L."/>
            <person name="Dorantes-Acosta A.E."/>
            <person name="Eklund D.M."/>
            <person name="Florent S.N."/>
            <person name="Flores-Sandoval E."/>
            <person name="Fujiyama A."/>
            <person name="Fukuzawa H."/>
            <person name="Galik B."/>
            <person name="Grimanelli D."/>
            <person name="Grimwood J."/>
            <person name="Grossniklaus U."/>
            <person name="Hamada T."/>
            <person name="Haseloff J."/>
            <person name="Hetherington A.J."/>
            <person name="Higo A."/>
            <person name="Hirakawa Y."/>
            <person name="Hundley H.N."/>
            <person name="Ikeda Y."/>
            <person name="Inoue K."/>
            <person name="Inoue S.I."/>
            <person name="Ishida S."/>
            <person name="Jia Q."/>
            <person name="Kakita M."/>
            <person name="Kanazawa T."/>
            <person name="Kawai Y."/>
            <person name="Kawashima T."/>
            <person name="Kennedy M."/>
            <person name="Kinose K."/>
            <person name="Kinoshita T."/>
            <person name="Kohara Y."/>
            <person name="Koide E."/>
            <person name="Komatsu K."/>
            <person name="Kopischke S."/>
            <person name="Kubo M."/>
            <person name="Kyozuka J."/>
            <person name="Lagercrantz U."/>
            <person name="Lin S.S."/>
            <person name="Lindquist E."/>
            <person name="Lipzen A.M."/>
            <person name="Lu C.W."/>
            <person name="De Luna E."/>
            <person name="Martienssen R.A."/>
            <person name="Minamino N."/>
            <person name="Mizutani M."/>
            <person name="Mizutani M."/>
            <person name="Mochizuki N."/>
            <person name="Monte I."/>
            <person name="Mosher R."/>
            <person name="Nagasaki H."/>
            <person name="Nakagami H."/>
            <person name="Naramoto S."/>
            <person name="Nishitani K."/>
            <person name="Ohtani M."/>
            <person name="Okamoto T."/>
            <person name="Okumura M."/>
            <person name="Phillips J."/>
            <person name="Pollak B."/>
            <person name="Reinders A."/>
            <person name="Rovekamp M."/>
            <person name="Sano R."/>
            <person name="Sawa S."/>
            <person name="Schmid M.W."/>
            <person name="Shirakawa M."/>
            <person name="Solano R."/>
            <person name="Spunde A."/>
            <person name="Suetsugu N."/>
            <person name="Sugano S."/>
            <person name="Sugiyama A."/>
            <person name="Sun R."/>
            <person name="Suzuki Y."/>
            <person name="Takenaka M."/>
            <person name="Takezawa D."/>
            <person name="Tomogane H."/>
            <person name="Tsuzuki M."/>
            <person name="Ueda T."/>
            <person name="Umeda M."/>
            <person name="Ward J.M."/>
            <person name="Watanabe Y."/>
            <person name="Yazaki K."/>
            <person name="Yokoyama R."/>
            <person name="Yoshitake Y."/>
            <person name="Yotsui I."/>
            <person name="Zachgo S."/>
            <person name="Schmutz J."/>
        </authorList>
    </citation>
    <scope>NUCLEOTIDE SEQUENCE [LARGE SCALE GENOMIC DNA]</scope>
    <source>
        <strain evidence="3">Tak-1</strain>
    </source>
</reference>
<dbReference type="PANTHER" id="PTHR47718:SF3">
    <property type="entry name" value="PROTEIN FAR1-RELATED SEQUENCE 5-LIKE"/>
    <property type="match status" value="1"/>
</dbReference>
<proteinExistence type="predicted"/>